<evidence type="ECO:0000313" key="1">
    <source>
        <dbReference type="EMBL" id="KDR65634.1"/>
    </source>
</evidence>
<gene>
    <name evidence="1" type="ORF">GALMADRAFT_148547</name>
</gene>
<evidence type="ECO:0000313" key="2">
    <source>
        <dbReference type="Proteomes" id="UP000027222"/>
    </source>
</evidence>
<organism evidence="1 2">
    <name type="scientific">Galerina marginata (strain CBS 339.88)</name>
    <dbReference type="NCBI Taxonomy" id="685588"/>
    <lineage>
        <taxon>Eukaryota</taxon>
        <taxon>Fungi</taxon>
        <taxon>Dikarya</taxon>
        <taxon>Basidiomycota</taxon>
        <taxon>Agaricomycotina</taxon>
        <taxon>Agaricomycetes</taxon>
        <taxon>Agaricomycetidae</taxon>
        <taxon>Agaricales</taxon>
        <taxon>Agaricineae</taxon>
        <taxon>Strophariaceae</taxon>
        <taxon>Galerina</taxon>
    </lineage>
</organism>
<sequence>MVSSFILDEKLAETWTTLILMQFITLVKKSLHKYNFLALSAYEVQSAVESALNALGDGNWKLGEGVQVGKGAKDDDDGIIIENFIHDVVATAMCNASILFPSHQPEDQQSEANF</sequence>
<dbReference type="HOGENOM" id="CLU_2121283_0_0_1"/>
<dbReference type="Proteomes" id="UP000027222">
    <property type="component" value="Unassembled WGS sequence"/>
</dbReference>
<protein>
    <submittedName>
        <fullName evidence="1">Uncharacterized protein</fullName>
    </submittedName>
</protein>
<name>A0A067SD14_GALM3</name>
<proteinExistence type="predicted"/>
<accession>A0A067SD14</accession>
<keyword evidence="2" id="KW-1185">Reference proteome</keyword>
<dbReference type="STRING" id="685588.A0A067SD14"/>
<reference evidence="2" key="1">
    <citation type="journal article" date="2014" name="Proc. Natl. Acad. Sci. U.S.A.">
        <title>Extensive sampling of basidiomycete genomes demonstrates inadequacy of the white-rot/brown-rot paradigm for wood decay fungi.</title>
        <authorList>
            <person name="Riley R."/>
            <person name="Salamov A.A."/>
            <person name="Brown D.W."/>
            <person name="Nagy L.G."/>
            <person name="Floudas D."/>
            <person name="Held B.W."/>
            <person name="Levasseur A."/>
            <person name="Lombard V."/>
            <person name="Morin E."/>
            <person name="Otillar R."/>
            <person name="Lindquist E.A."/>
            <person name="Sun H."/>
            <person name="LaButti K.M."/>
            <person name="Schmutz J."/>
            <person name="Jabbour D."/>
            <person name="Luo H."/>
            <person name="Baker S.E."/>
            <person name="Pisabarro A.G."/>
            <person name="Walton J.D."/>
            <person name="Blanchette R.A."/>
            <person name="Henrissat B."/>
            <person name="Martin F."/>
            <person name="Cullen D."/>
            <person name="Hibbett D.S."/>
            <person name="Grigoriev I.V."/>
        </authorList>
    </citation>
    <scope>NUCLEOTIDE SEQUENCE [LARGE SCALE GENOMIC DNA]</scope>
    <source>
        <strain evidence="2">CBS 339.88</strain>
    </source>
</reference>
<dbReference type="AlphaFoldDB" id="A0A067SD14"/>
<dbReference type="OrthoDB" id="1922221at2759"/>
<dbReference type="EMBL" id="KL142438">
    <property type="protein sequence ID" value="KDR65634.1"/>
    <property type="molecule type" value="Genomic_DNA"/>
</dbReference>